<organism evidence="8 9">
    <name type="scientific">Leishmania donovani</name>
    <dbReference type="NCBI Taxonomy" id="5661"/>
    <lineage>
        <taxon>Eukaryota</taxon>
        <taxon>Discoba</taxon>
        <taxon>Euglenozoa</taxon>
        <taxon>Kinetoplastea</taxon>
        <taxon>Metakinetoplastina</taxon>
        <taxon>Trypanosomatida</taxon>
        <taxon>Trypanosomatidae</taxon>
        <taxon>Leishmaniinae</taxon>
        <taxon>Leishmania</taxon>
    </lineage>
</organism>
<keyword evidence="5 6" id="KW-0472">Membrane</keyword>
<proteinExistence type="predicted"/>
<keyword evidence="3 6" id="KW-0812">Transmembrane</keyword>
<dbReference type="OrthoDB" id="312032at2759"/>
<dbReference type="PANTHER" id="PTHR32522">
    <property type="match status" value="1"/>
</dbReference>
<dbReference type="VEuPathDB" id="TriTrypDB:LDHU3_23.0700"/>
<feature type="transmembrane region" description="Helical" evidence="6">
    <location>
        <begin position="975"/>
        <end position="1001"/>
    </location>
</feature>
<keyword evidence="4 6" id="KW-1133">Transmembrane helix</keyword>
<dbReference type="PANTHER" id="PTHR32522:SF5">
    <property type="entry name" value="ABC3 TRANSPORTER PERMEASE PROTEIN DOMAIN-CONTAINING PROTEIN"/>
    <property type="match status" value="1"/>
</dbReference>
<keyword evidence="2" id="KW-1003">Cell membrane</keyword>
<dbReference type="VEuPathDB" id="TriTrypDB:LdCL_230010300"/>
<evidence type="ECO:0000256" key="4">
    <source>
        <dbReference type="ARBA" id="ARBA00022989"/>
    </source>
</evidence>
<feature type="transmembrane region" description="Helical" evidence="6">
    <location>
        <begin position="41"/>
        <end position="63"/>
    </location>
</feature>
<feature type="transmembrane region" description="Helical" evidence="6">
    <location>
        <begin position="549"/>
        <end position="568"/>
    </location>
</feature>
<feature type="domain" description="ABC3 transporter permease C-terminal" evidence="7">
    <location>
        <begin position="401"/>
        <end position="519"/>
    </location>
</feature>
<dbReference type="Proteomes" id="UP000274082">
    <property type="component" value="Chromosome 23"/>
</dbReference>
<dbReference type="AlphaFoldDB" id="A0A3Q8ICL4"/>
<feature type="domain" description="ABC3 transporter permease C-terminal" evidence="7">
    <location>
        <begin position="978"/>
        <end position="1097"/>
    </location>
</feature>
<evidence type="ECO:0000256" key="6">
    <source>
        <dbReference type="SAM" id="Phobius"/>
    </source>
</evidence>
<evidence type="ECO:0000313" key="8">
    <source>
        <dbReference type="EMBL" id="AYU78926.1"/>
    </source>
</evidence>
<feature type="transmembrane region" description="Helical" evidence="6">
    <location>
        <begin position="441"/>
        <end position="470"/>
    </location>
</feature>
<evidence type="ECO:0000256" key="5">
    <source>
        <dbReference type="ARBA" id="ARBA00023136"/>
    </source>
</evidence>
<protein>
    <submittedName>
        <fullName evidence="8">Permease-like protein</fullName>
    </submittedName>
</protein>
<dbReference type="GO" id="GO:0005886">
    <property type="term" value="C:plasma membrane"/>
    <property type="evidence" value="ECO:0007669"/>
    <property type="project" value="UniProtKB-SubCell"/>
</dbReference>
<feature type="transmembrane region" description="Helical" evidence="6">
    <location>
        <begin position="640"/>
        <end position="661"/>
    </location>
</feature>
<dbReference type="EMBL" id="CP029522">
    <property type="protein sequence ID" value="AYU78926.1"/>
    <property type="molecule type" value="Genomic_DNA"/>
</dbReference>
<dbReference type="Pfam" id="PF02687">
    <property type="entry name" value="FtsX"/>
    <property type="match status" value="2"/>
</dbReference>
<reference evidence="8 9" key="1">
    <citation type="journal article" date="2018" name="Sci. Rep.">
        <title>A complete Leishmania donovani reference genome identifies novel genetic variations associated with virulence.</title>
        <authorList>
            <person name="Lypaczewski P."/>
            <person name="Hoshizaki J."/>
            <person name="Zhang W.-W."/>
            <person name="McCall L.-I."/>
            <person name="Torcivia-Rodriguez J."/>
            <person name="Simonyan V."/>
            <person name="Kaur A."/>
            <person name="Dewar K."/>
            <person name="Matlashewski G."/>
        </authorList>
    </citation>
    <scope>NUCLEOTIDE SEQUENCE [LARGE SCALE GENOMIC DNA]</scope>
    <source>
        <strain evidence="8 9">LdCL</strain>
    </source>
</reference>
<feature type="transmembrane region" description="Helical" evidence="6">
    <location>
        <begin position="490"/>
        <end position="512"/>
    </location>
</feature>
<feature type="transmembrane region" description="Helical" evidence="6">
    <location>
        <begin position="1067"/>
        <end position="1092"/>
    </location>
</feature>
<keyword evidence="9" id="KW-1185">Reference proteome</keyword>
<gene>
    <name evidence="8" type="ORF">LdCL_230010300</name>
</gene>
<dbReference type="InterPro" id="IPR003838">
    <property type="entry name" value="ABC3_permease_C"/>
</dbReference>
<evidence type="ECO:0000313" key="9">
    <source>
        <dbReference type="Proteomes" id="UP000274082"/>
    </source>
</evidence>
<evidence type="ECO:0000256" key="3">
    <source>
        <dbReference type="ARBA" id="ARBA00022692"/>
    </source>
</evidence>
<feature type="transmembrane region" description="Helical" evidence="6">
    <location>
        <begin position="580"/>
        <end position="602"/>
    </location>
</feature>
<sequence length="1104" mass="122464">MSIEVPVKKSEDSDDRTGFFETLKLSWIYTVADVRRRPRNIIIGIAAVMLLVFFSAVVLIGIWKTPYILLRLAELTVGEMDVILYGGGATLLLNYTKLNQSFVKSPVVAGAAPRWIARASLTSEATYRASMHHAAGTRTRDRVTAANILLINSELEQLAGIGRGWPYREIGFDEAQIFFSAANYIGVSGNKGERVHLSINASSLSNAIGIDTLSFNITRPKKVTDPISFYLAAFFMLNNITEDSIPLFDVVSLSMAATMADAVETTAGKYASALGNAVIMDCRQFLNVLVDQSCLLGPQSISPSEGYYFPTTAELFNITLPSTNSLDIQDYAMMVVVMLEGRYDMYYADTKLRGAMLTEKSNKLMEAVGLSFEGTLQFPVDTTIQTLDTFRTLMTAACVTVVVGIVVLGSILMFTLLQINAEERQFELAMIRAQGMSRTQIIGILVMQTLAFTVPGTAFGVLLACATNAILERMLANFTKAPTRLGDVPIVAITIGILMGLLLPLVATYSPVKRALSSSLRDALDIYRQVYNEAHVKAIRLEEMGLRMWQIFLGIFLVFAGFLVYYLMPLSFVFSNMMMLFILLDFVLICMIAGLCMMTYVVQGPAEVFVLYLLLWGRETRLWTLIRKNLRSHRDRNSKAYVMFLLSVACLVASGMMFSMMSTISSQLAELTTGAPVTVTSKSFWNPLDQASLDAFMRGEGSLYATQWAYTSFALREYPQIASRTQVGNLIGNFRTIGVRAVTEFFMDATYPEFNMVDSYRSGYKYPMNTFHQRDVIRSMYEHPPHRNVSKKQGIIVNGFPYGVKIPNVTAKESQVIPMIISSAAQDEIGLDVNSAAQLRFDYFLNDSAQTMSTVFFLEPRALMDRISGFLAVSSLPILFTQGTILVPTKYFQSLLNPAVLDFDAEQMISITNHSVLEVRQAVLYVQLRSNVTKREREIFVNALQTHTDTLYHAIVDTEATVEQLRSVQNLIMGFFYFTSVICITLCAFMMGTTFISNVQLNAWTFGVLRALGFRTAQLMRCAVYESLCIVISAFALGLVVGVAVGVTMAIELCQIMVIPFHFSFPYALVIVVFGMALAAAVVGSIAPLLSLRKKPISFVLRGI</sequence>
<dbReference type="VEuPathDB" id="TriTrypDB:LdBPK_230490.1"/>
<evidence type="ECO:0000256" key="1">
    <source>
        <dbReference type="ARBA" id="ARBA00004651"/>
    </source>
</evidence>
<comment type="subcellular location">
    <subcellularLocation>
        <location evidence="1">Cell membrane</location>
        <topology evidence="1">Multi-pass membrane protein</topology>
    </subcellularLocation>
</comment>
<feature type="transmembrane region" description="Helical" evidence="6">
    <location>
        <begin position="1022"/>
        <end position="1047"/>
    </location>
</feature>
<evidence type="ECO:0000259" key="7">
    <source>
        <dbReference type="Pfam" id="PF02687"/>
    </source>
</evidence>
<feature type="transmembrane region" description="Helical" evidence="6">
    <location>
        <begin position="393"/>
        <end position="420"/>
    </location>
</feature>
<name>A0A3Q8ICL4_LEIDO</name>
<evidence type="ECO:0000256" key="2">
    <source>
        <dbReference type="ARBA" id="ARBA00022475"/>
    </source>
</evidence>
<accession>A0A3Q8ICL4</accession>